<keyword evidence="2" id="KW-0677">Repeat</keyword>
<dbReference type="InterPro" id="IPR051650">
    <property type="entry name" value="SL_signaling_regulator"/>
</dbReference>
<comment type="caution">
    <text evidence="8">The sequence shown here is derived from an EMBL/GenBank/DDBJ whole genome shotgun (WGS) entry which is preliminary data.</text>
</comment>
<evidence type="ECO:0000256" key="4">
    <source>
        <dbReference type="ARBA" id="ARBA00023163"/>
    </source>
</evidence>
<comment type="similarity">
    <text evidence="1">Belongs to the ClpA/ClpB family.</text>
</comment>
<evidence type="ECO:0000256" key="1">
    <source>
        <dbReference type="ARBA" id="ARBA00008675"/>
    </source>
</evidence>
<evidence type="ECO:0000256" key="3">
    <source>
        <dbReference type="ARBA" id="ARBA00023015"/>
    </source>
</evidence>
<dbReference type="Pfam" id="PF07724">
    <property type="entry name" value="AAA_2"/>
    <property type="match status" value="1"/>
</dbReference>
<proteinExistence type="inferred from homology"/>
<gene>
    <name evidence="8" type="ORF">B296_00038850</name>
</gene>
<protein>
    <recommendedName>
        <fullName evidence="10">ATPase AAA-type core domain-containing protein</fullName>
    </recommendedName>
</protein>
<dbReference type="Gene3D" id="3.40.50.300">
    <property type="entry name" value="P-loop containing nucleotide triphosphate hydrolases"/>
    <property type="match status" value="1"/>
</dbReference>
<feature type="compositionally biased region" description="Basic and acidic residues" evidence="5">
    <location>
        <begin position="462"/>
        <end position="473"/>
    </location>
</feature>
<feature type="region of interest" description="Disordered" evidence="5">
    <location>
        <begin position="461"/>
        <end position="495"/>
    </location>
</feature>
<evidence type="ECO:0000313" key="8">
    <source>
        <dbReference type="EMBL" id="RRT46897.1"/>
    </source>
</evidence>
<dbReference type="InterPro" id="IPR027417">
    <property type="entry name" value="P-loop_NTPase"/>
</dbReference>
<evidence type="ECO:0000259" key="7">
    <source>
        <dbReference type="Pfam" id="PF23569"/>
    </source>
</evidence>
<dbReference type="Proteomes" id="UP000287651">
    <property type="component" value="Unassembled WGS sequence"/>
</dbReference>
<name>A0A426Y531_ENSVE</name>
<keyword evidence="3" id="KW-0805">Transcription regulation</keyword>
<evidence type="ECO:0000259" key="6">
    <source>
        <dbReference type="Pfam" id="PF07724"/>
    </source>
</evidence>
<dbReference type="Pfam" id="PF23569">
    <property type="entry name" value="NBD_SMAX1"/>
    <property type="match status" value="1"/>
</dbReference>
<feature type="region of interest" description="Disordered" evidence="5">
    <location>
        <begin position="107"/>
        <end position="150"/>
    </location>
</feature>
<evidence type="ECO:0008006" key="10">
    <source>
        <dbReference type="Google" id="ProtNLM"/>
    </source>
</evidence>
<sequence>MNPVSGNAGEWGWSRWLALFLIPPRLPLVSLVVHRVVAVLSRTAKVFSHSPPYKLGIPLSLLYRLRSSPFLVPLSSSSFRLLLQAIRTNPKTIIPLFLPLVSDATTSTAGQSAEDENRELQRATRLDAGGCKRGEASRKPSPAARPYAGDTPPCGQYHAVSAHRPPPCRLSPVSLSPPPLQGPGAVLQPPGVKDDDVVSVVEALVSMGRRSLVVVGECSDTIDAVVRGVIDRVDRGEVPVQLRNAEFITLPLFSFRHMSREEVDHKVAELRCLLRSCCVGRGVVLYLGNLTWISQYRVSSGEKEASPFCPVEHAVMEISSLVCEGVGVESSSRRSWLLGTATYQTYMRCRIGQPSLETLWGLQPLTIPSDSLGLSLKCESCRILEDPCRRWNSMCSSSALKSQHKPSDPTFNFSSASPCDSSSSSISSYDQCPPSLHQNQQHWLLQLEVKDPCNGFQFRSSESTERGFERDSRSSIPYVNLDSNPNSNSSPSSSTMEMEYIPKFKELNAENLKILCSALEQKVPWQQEIIPEIASSILQCRAGMTKRKEKSRSNYENKEETWLFFQGGDGEAKKRVAKELASLVFCSKTNFVSISLSSISSPHSNSRKRFREDASHDHLRRLYEAINENPHRVIFIEDTEQADYHTQAGIKTVIERGRVRSYGGEEVGVSDAIIILSCKSFFNPPAKYKASKSDDEKEVKLHLPLDLNHCASSDDDDDDDGGVDDVLLPEMVDRAFCFELPEDL</sequence>
<accession>A0A426Y531</accession>
<dbReference type="InterPro" id="IPR058680">
    <property type="entry name" value="NBD_SMAX1-like"/>
</dbReference>
<dbReference type="GO" id="GO:0016887">
    <property type="term" value="F:ATP hydrolysis activity"/>
    <property type="evidence" value="ECO:0007669"/>
    <property type="project" value="InterPro"/>
</dbReference>
<dbReference type="AlphaFoldDB" id="A0A426Y531"/>
<dbReference type="GO" id="GO:0005524">
    <property type="term" value="F:ATP binding"/>
    <property type="evidence" value="ECO:0007669"/>
    <property type="project" value="InterPro"/>
</dbReference>
<evidence type="ECO:0000313" key="9">
    <source>
        <dbReference type="Proteomes" id="UP000287651"/>
    </source>
</evidence>
<dbReference type="PANTHER" id="PTHR43572">
    <property type="entry name" value="CHAPERONE PROTEIN CLPD, CHLOROPLASTIC"/>
    <property type="match status" value="1"/>
</dbReference>
<dbReference type="PANTHER" id="PTHR43572:SF31">
    <property type="entry name" value="PROTEIN SMAX1-LIKE 3"/>
    <property type="match status" value="1"/>
</dbReference>
<feature type="compositionally biased region" description="Low complexity" evidence="5">
    <location>
        <begin position="483"/>
        <end position="494"/>
    </location>
</feature>
<evidence type="ECO:0000256" key="5">
    <source>
        <dbReference type="SAM" id="MobiDB-lite"/>
    </source>
</evidence>
<evidence type="ECO:0000256" key="2">
    <source>
        <dbReference type="ARBA" id="ARBA00022737"/>
    </source>
</evidence>
<organism evidence="8 9">
    <name type="scientific">Ensete ventricosum</name>
    <name type="common">Abyssinian banana</name>
    <name type="synonym">Musa ensete</name>
    <dbReference type="NCBI Taxonomy" id="4639"/>
    <lineage>
        <taxon>Eukaryota</taxon>
        <taxon>Viridiplantae</taxon>
        <taxon>Streptophyta</taxon>
        <taxon>Embryophyta</taxon>
        <taxon>Tracheophyta</taxon>
        <taxon>Spermatophyta</taxon>
        <taxon>Magnoliopsida</taxon>
        <taxon>Liliopsida</taxon>
        <taxon>Zingiberales</taxon>
        <taxon>Musaceae</taxon>
        <taxon>Ensete</taxon>
    </lineage>
</organism>
<reference evidence="8 9" key="1">
    <citation type="journal article" date="2014" name="Agronomy (Basel)">
        <title>A Draft Genome Sequence for Ensete ventricosum, the Drought-Tolerant Tree Against Hunger.</title>
        <authorList>
            <person name="Harrison J."/>
            <person name="Moore K.A."/>
            <person name="Paszkiewicz K."/>
            <person name="Jones T."/>
            <person name="Grant M."/>
            <person name="Ambacheew D."/>
            <person name="Muzemil S."/>
            <person name="Studholme D.J."/>
        </authorList>
    </citation>
    <scope>NUCLEOTIDE SEQUENCE [LARGE SCALE GENOMIC DNA]</scope>
</reference>
<feature type="domain" description="ATPase AAA-type core" evidence="6">
    <location>
        <begin position="563"/>
        <end position="700"/>
    </location>
</feature>
<dbReference type="InterPro" id="IPR003959">
    <property type="entry name" value="ATPase_AAA_core"/>
</dbReference>
<feature type="domain" description="SMAX1-like nucleotide binding" evidence="7">
    <location>
        <begin position="192"/>
        <end position="380"/>
    </location>
</feature>
<dbReference type="EMBL" id="AMZH03014880">
    <property type="protein sequence ID" value="RRT46897.1"/>
    <property type="molecule type" value="Genomic_DNA"/>
</dbReference>
<dbReference type="SUPFAM" id="SSF52540">
    <property type="entry name" value="P-loop containing nucleoside triphosphate hydrolases"/>
    <property type="match status" value="1"/>
</dbReference>
<feature type="compositionally biased region" description="Basic and acidic residues" evidence="5">
    <location>
        <begin position="118"/>
        <end position="138"/>
    </location>
</feature>
<keyword evidence="4" id="KW-0804">Transcription</keyword>